<evidence type="ECO:0000259" key="16">
    <source>
        <dbReference type="PROSITE" id="PS51198"/>
    </source>
</evidence>
<dbReference type="InterPro" id="IPR013986">
    <property type="entry name" value="DExx_box_DNA_helicase_dom_sf"/>
</dbReference>
<evidence type="ECO:0000256" key="9">
    <source>
        <dbReference type="ARBA" id="ARBA00023125"/>
    </source>
</evidence>
<dbReference type="PANTHER" id="PTHR11070:SF59">
    <property type="entry name" value="DNA 3'-5' HELICASE"/>
    <property type="match status" value="1"/>
</dbReference>
<organism evidence="18 19">
    <name type="scientific">Cellulomonas carbonis T26</name>
    <dbReference type="NCBI Taxonomy" id="947969"/>
    <lineage>
        <taxon>Bacteria</taxon>
        <taxon>Bacillati</taxon>
        <taxon>Actinomycetota</taxon>
        <taxon>Actinomycetes</taxon>
        <taxon>Micrococcales</taxon>
        <taxon>Cellulomonadaceae</taxon>
        <taxon>Cellulomonas</taxon>
    </lineage>
</organism>
<dbReference type="Gene3D" id="1.10.486.10">
    <property type="entry name" value="PCRA, domain 4"/>
    <property type="match status" value="1"/>
</dbReference>
<evidence type="ECO:0000256" key="10">
    <source>
        <dbReference type="ARBA" id="ARBA00023204"/>
    </source>
</evidence>
<dbReference type="GO" id="GO:0003677">
    <property type="term" value="F:DNA binding"/>
    <property type="evidence" value="ECO:0007669"/>
    <property type="project" value="UniProtKB-KW"/>
</dbReference>
<name>A0A0A0BYQ2_9CELL</name>
<dbReference type="GO" id="GO:0043138">
    <property type="term" value="F:3'-5' DNA helicase activity"/>
    <property type="evidence" value="ECO:0007669"/>
    <property type="project" value="UniProtKB-EC"/>
</dbReference>
<sequence length="1060" mass="111187">MPLTLLPPVGHAALPAADPAQQAVLDHRGPALLVLGAAGTGKTTTAVRLVADRVARGDVTTDDVLLVAPTRRAAADLRDRVSAVLGRTTGRPVVRTAASAAFSVLRVRAALLGDPPPTLISGPEQDLVLGDLLAGHALGEGARVAWPASVPPEARALRAFRDELRDLLMRAAERGLGPSDLRRLGRAHGRPEWVAAADVYAEYLAVTQLRSGTPDVGARLDPAVVVDEAAEALASWEGDVPGTARPRWSLVVVDDHHESTAATVRLLHVLAQDGSDLVLLADPDSAVQTFRGASPALIDRATVAPPAVELGAFGAEEVVLPTVWRHGPRLRAVVRDVTAEIGGAGRRQRSAVALDAGRPGTAQVALLRSPAQEAAYVAYVLRSAHLHDGVPWDRMAVVARSGALVADLRRSLLGAQVPAAVVGSDLPLRSEPAVHPLLLAVARSVDPGGLTPDEATTLLTSPLGGLDAVALRRLRRALRAHEVAEGGGRASDPLLVEVLTRGIDVDLPPLVRRPLRRLTTVLAAGREAAVQPGSTALDVLWAVWSASGLADVWRRAALAGGPGGARADRDLDAVLSLFKAAEIFVDRFPQAPVDAFLEHLEGQDLPADSLAAQADVGGSVAVVTPAGAAGGEWDVVVVAGVQEGTWPDLRLRDSMLGAQRLVDVLAGRAVPGDDPVRDARAAVLDDELRAFAVAVSRARGRLVVTAVDDADHQPSSLLDLVDPGPDDGPDPRRVDVPHALDLRAVVAQARAELERAVAADEPDLDRHPAAHLLARLAAEEVPGADPDEWYAVRPLTTDAPLWPEDVAVRLSPSRLESVSTCALRWALEEAGGKAGDTGEQTLGNLVHGVAAAVPSGGEDELLAELDRRWPSLGLPEGWVGAVQRRRAESMIRHLARYLAAAGEVVAVERPFRVELDGVVLQGAVDRVERVGTADDGSALLRVVDLKTGRKAVTEAEARRHAQLGAYQVALDSGAFEDVVGPARSAGASLVYVGTTNAKPCERRQSALHDDADPAWVDDLLGDVAGTVRRSAMQARENDLCRVCPVSRSCPVQTGGRVVGS</sequence>
<evidence type="ECO:0000256" key="15">
    <source>
        <dbReference type="PROSITE-ProRule" id="PRU00560"/>
    </source>
</evidence>
<evidence type="ECO:0000256" key="5">
    <source>
        <dbReference type="ARBA" id="ARBA00022801"/>
    </source>
</evidence>
<dbReference type="PROSITE" id="PS51217">
    <property type="entry name" value="UVRD_HELICASE_CTER"/>
    <property type="match status" value="1"/>
</dbReference>
<evidence type="ECO:0000313" key="19">
    <source>
        <dbReference type="Proteomes" id="UP000029839"/>
    </source>
</evidence>
<dbReference type="InterPro" id="IPR014017">
    <property type="entry name" value="DNA_helicase_UvrD-like_C"/>
</dbReference>
<keyword evidence="10" id="KW-0234">DNA repair</keyword>
<evidence type="ECO:0000256" key="1">
    <source>
        <dbReference type="ARBA" id="ARBA00009922"/>
    </source>
</evidence>
<evidence type="ECO:0000256" key="11">
    <source>
        <dbReference type="ARBA" id="ARBA00023235"/>
    </source>
</evidence>
<evidence type="ECO:0000256" key="3">
    <source>
        <dbReference type="ARBA" id="ARBA00022741"/>
    </source>
</evidence>
<dbReference type="Gene3D" id="1.10.10.160">
    <property type="match status" value="1"/>
</dbReference>
<evidence type="ECO:0000256" key="2">
    <source>
        <dbReference type="ARBA" id="ARBA00022722"/>
    </source>
</evidence>
<proteinExistence type="inferred from homology"/>
<keyword evidence="2" id="KW-0540">Nuclease</keyword>
<dbReference type="Pfam" id="PF00580">
    <property type="entry name" value="UvrD-helicase"/>
    <property type="match status" value="1"/>
</dbReference>
<comment type="catalytic activity">
    <reaction evidence="14">
        <text>ATP + H2O = ADP + phosphate + H(+)</text>
        <dbReference type="Rhea" id="RHEA:13065"/>
        <dbReference type="ChEBI" id="CHEBI:15377"/>
        <dbReference type="ChEBI" id="CHEBI:15378"/>
        <dbReference type="ChEBI" id="CHEBI:30616"/>
        <dbReference type="ChEBI" id="CHEBI:43474"/>
        <dbReference type="ChEBI" id="CHEBI:456216"/>
        <dbReference type="EC" id="5.6.2.4"/>
    </reaction>
</comment>
<gene>
    <name evidence="18" type="ORF">N868_00665</name>
</gene>
<dbReference type="Gene3D" id="3.90.320.10">
    <property type="match status" value="1"/>
</dbReference>
<evidence type="ECO:0000256" key="8">
    <source>
        <dbReference type="ARBA" id="ARBA00022840"/>
    </source>
</evidence>
<keyword evidence="4" id="KW-0227">DNA damage</keyword>
<dbReference type="PROSITE" id="PS51198">
    <property type="entry name" value="UVRD_HELICASE_ATP_BIND"/>
    <property type="match status" value="1"/>
</dbReference>
<keyword evidence="19" id="KW-1185">Reference proteome</keyword>
<dbReference type="AlphaFoldDB" id="A0A0A0BYQ2"/>
<keyword evidence="6 15" id="KW-0347">Helicase</keyword>
<dbReference type="Gene3D" id="3.40.50.300">
    <property type="entry name" value="P-loop containing nucleotide triphosphate hydrolases"/>
    <property type="match status" value="2"/>
</dbReference>
<comment type="caution">
    <text evidence="18">The sequence shown here is derived from an EMBL/GenBank/DDBJ whole genome shotgun (WGS) entry which is preliminary data.</text>
</comment>
<dbReference type="SUPFAM" id="SSF52540">
    <property type="entry name" value="P-loop containing nucleoside triphosphate hydrolases"/>
    <property type="match status" value="1"/>
</dbReference>
<keyword evidence="8 15" id="KW-0067">ATP-binding</keyword>
<comment type="similarity">
    <text evidence="1">Belongs to the helicase family. UvrD subfamily.</text>
</comment>
<comment type="catalytic activity">
    <reaction evidence="12">
        <text>Couples ATP hydrolysis with the unwinding of duplex DNA by translocating in the 3'-5' direction.</text>
        <dbReference type="EC" id="5.6.2.4"/>
    </reaction>
</comment>
<dbReference type="InterPro" id="IPR027417">
    <property type="entry name" value="P-loop_NTPase"/>
</dbReference>
<evidence type="ECO:0000259" key="17">
    <source>
        <dbReference type="PROSITE" id="PS51217"/>
    </source>
</evidence>
<evidence type="ECO:0000256" key="7">
    <source>
        <dbReference type="ARBA" id="ARBA00022839"/>
    </source>
</evidence>
<evidence type="ECO:0000313" key="18">
    <source>
        <dbReference type="EMBL" id="KGM12807.1"/>
    </source>
</evidence>
<dbReference type="InterPro" id="IPR000212">
    <property type="entry name" value="DNA_helicase_UvrD/REP"/>
</dbReference>
<protein>
    <recommendedName>
        <fullName evidence="13">DNA 3'-5' helicase</fullName>
        <ecNumber evidence="13">5.6.2.4</ecNumber>
    </recommendedName>
</protein>
<reference evidence="18 19" key="1">
    <citation type="submission" date="2013-08" db="EMBL/GenBank/DDBJ databases">
        <title>Genome sequencing of Cellulomonas carbonis T26.</title>
        <authorList>
            <person name="Chen F."/>
            <person name="Li Y."/>
            <person name="Wang G."/>
        </authorList>
    </citation>
    <scope>NUCLEOTIDE SEQUENCE [LARGE SCALE GENOMIC DNA]</scope>
    <source>
        <strain evidence="18 19">T26</strain>
    </source>
</reference>
<evidence type="ECO:0000256" key="6">
    <source>
        <dbReference type="ARBA" id="ARBA00022806"/>
    </source>
</evidence>
<dbReference type="RefSeq" id="WP_229734677.1">
    <property type="nucleotide sequence ID" value="NZ_AXCY01000001.1"/>
</dbReference>
<dbReference type="GO" id="GO:0000725">
    <property type="term" value="P:recombinational repair"/>
    <property type="evidence" value="ECO:0007669"/>
    <property type="project" value="TreeGrafter"/>
</dbReference>
<keyword evidence="3 15" id="KW-0547">Nucleotide-binding</keyword>
<dbReference type="Proteomes" id="UP000029839">
    <property type="component" value="Unassembled WGS sequence"/>
</dbReference>
<reference evidence="18 19" key="2">
    <citation type="journal article" date="2015" name="Stand. Genomic Sci.">
        <title>Draft genome sequence of Cellulomonas carbonis T26(T) and comparative analysis of six Cellulomonas genomes.</title>
        <authorList>
            <person name="Zhuang W."/>
            <person name="Zhang S."/>
            <person name="Xia X."/>
            <person name="Wang G."/>
        </authorList>
    </citation>
    <scope>NUCLEOTIDE SEQUENCE [LARGE SCALE GENOMIC DNA]</scope>
    <source>
        <strain evidence="18 19">T26</strain>
    </source>
</reference>
<dbReference type="EC" id="5.6.2.4" evidence="13"/>
<dbReference type="GO" id="GO:0033202">
    <property type="term" value="C:DNA helicase complex"/>
    <property type="evidence" value="ECO:0007669"/>
    <property type="project" value="TreeGrafter"/>
</dbReference>
<feature type="binding site" evidence="15">
    <location>
        <begin position="36"/>
        <end position="43"/>
    </location>
    <ligand>
        <name>ATP</name>
        <dbReference type="ChEBI" id="CHEBI:30616"/>
    </ligand>
</feature>
<dbReference type="EMBL" id="AXCY01000001">
    <property type="protein sequence ID" value="KGM12807.1"/>
    <property type="molecule type" value="Genomic_DNA"/>
</dbReference>
<dbReference type="InterPro" id="IPR038726">
    <property type="entry name" value="PDDEXK_AddAB-type"/>
</dbReference>
<feature type="domain" description="UvrD-like helicase C-terminal" evidence="17">
    <location>
        <begin position="331"/>
        <end position="630"/>
    </location>
</feature>
<accession>A0A0A0BYQ2</accession>
<dbReference type="InterPro" id="IPR011604">
    <property type="entry name" value="PDDEXK-like_dom_sf"/>
</dbReference>
<dbReference type="Pfam" id="PF12705">
    <property type="entry name" value="PDDEXK_1"/>
    <property type="match status" value="1"/>
</dbReference>
<dbReference type="GO" id="GO:0005829">
    <property type="term" value="C:cytosol"/>
    <property type="evidence" value="ECO:0007669"/>
    <property type="project" value="TreeGrafter"/>
</dbReference>
<keyword evidence="5 15" id="KW-0378">Hydrolase</keyword>
<feature type="domain" description="UvrD-like helicase ATP-binding" evidence="16">
    <location>
        <begin position="15"/>
        <end position="327"/>
    </location>
</feature>
<dbReference type="Pfam" id="PF13361">
    <property type="entry name" value="UvrD_C"/>
    <property type="match status" value="1"/>
</dbReference>
<keyword evidence="9" id="KW-0238">DNA-binding</keyword>
<evidence type="ECO:0000256" key="4">
    <source>
        <dbReference type="ARBA" id="ARBA00022763"/>
    </source>
</evidence>
<dbReference type="GO" id="GO:0004527">
    <property type="term" value="F:exonuclease activity"/>
    <property type="evidence" value="ECO:0007669"/>
    <property type="project" value="UniProtKB-KW"/>
</dbReference>
<evidence type="ECO:0000256" key="12">
    <source>
        <dbReference type="ARBA" id="ARBA00034617"/>
    </source>
</evidence>
<dbReference type="InterPro" id="IPR014016">
    <property type="entry name" value="UvrD-like_ATP-bd"/>
</dbReference>
<dbReference type="GO" id="GO:0005524">
    <property type="term" value="F:ATP binding"/>
    <property type="evidence" value="ECO:0007669"/>
    <property type="project" value="UniProtKB-UniRule"/>
</dbReference>
<evidence type="ECO:0000256" key="13">
    <source>
        <dbReference type="ARBA" id="ARBA00034808"/>
    </source>
</evidence>
<dbReference type="PANTHER" id="PTHR11070">
    <property type="entry name" value="UVRD / RECB / PCRA DNA HELICASE FAMILY MEMBER"/>
    <property type="match status" value="1"/>
</dbReference>
<keyword evidence="7" id="KW-0269">Exonuclease</keyword>
<evidence type="ECO:0000256" key="14">
    <source>
        <dbReference type="ARBA" id="ARBA00048988"/>
    </source>
</evidence>
<keyword evidence="11" id="KW-0413">Isomerase</keyword>